<proteinExistence type="predicted"/>
<dbReference type="HOGENOM" id="CLU_116627_0_0_9"/>
<reference evidence="1 2" key="2">
    <citation type="submission" date="2008-10" db="EMBL/GenBank/DDBJ databases">
        <title>Draft genome sequence of Clostridium hiranonis (DSM 13275).</title>
        <authorList>
            <person name="Sudarsanam P."/>
            <person name="Ley R."/>
            <person name="Guruge J."/>
            <person name="Turnbaugh P.J."/>
            <person name="Mahowald M."/>
            <person name="Liep D."/>
            <person name="Gordon J."/>
        </authorList>
    </citation>
    <scope>NUCLEOTIDE SEQUENCE [LARGE SCALE GENOMIC DNA]</scope>
    <source>
        <strain evidence="1 2">DSM 13275</strain>
    </source>
</reference>
<gene>
    <name evidence="1" type="ORF">CLOHIR_00941</name>
</gene>
<comment type="caution">
    <text evidence="1">The sequence shown here is derived from an EMBL/GenBank/DDBJ whole genome shotgun (WGS) entry which is preliminary data.</text>
</comment>
<dbReference type="Pfam" id="PF16163">
    <property type="entry name" value="DUF4869"/>
    <property type="match status" value="1"/>
</dbReference>
<reference evidence="1 2" key="1">
    <citation type="submission" date="2008-09" db="EMBL/GenBank/DDBJ databases">
        <authorList>
            <person name="Fulton L."/>
            <person name="Clifton S."/>
            <person name="Fulton B."/>
            <person name="Xu J."/>
            <person name="Minx P."/>
            <person name="Pepin K.H."/>
            <person name="Johnson M."/>
            <person name="Thiruvilangam P."/>
            <person name="Bhonagiri V."/>
            <person name="Nash W.E."/>
            <person name="Mardis E.R."/>
            <person name="Wilson R.K."/>
        </authorList>
    </citation>
    <scope>NUCLEOTIDE SEQUENCE [LARGE SCALE GENOMIC DNA]</scope>
    <source>
        <strain evidence="1 2">DSM 13275</strain>
    </source>
</reference>
<dbReference type="InterPro" id="IPR032360">
    <property type="entry name" value="DUF4869"/>
</dbReference>
<keyword evidence="2" id="KW-1185">Reference proteome</keyword>
<dbReference type="AlphaFoldDB" id="B6FYI9"/>
<name>B6FYI9_PEPHT</name>
<dbReference type="eggNOG" id="ENOG5030RJV">
    <property type="taxonomic scope" value="Bacteria"/>
</dbReference>
<dbReference type="EMBL" id="ABWP01000041">
    <property type="protein sequence ID" value="EEA85412.1"/>
    <property type="molecule type" value="Genomic_DNA"/>
</dbReference>
<evidence type="ECO:0000313" key="2">
    <source>
        <dbReference type="Proteomes" id="UP000003178"/>
    </source>
</evidence>
<protein>
    <recommendedName>
        <fullName evidence="3">DUF4869 domain-containing protein</fullName>
    </recommendedName>
</protein>
<accession>B6FYI9</accession>
<dbReference type="OrthoDB" id="3183892at2"/>
<evidence type="ECO:0008006" key="3">
    <source>
        <dbReference type="Google" id="ProtNLM"/>
    </source>
</evidence>
<evidence type="ECO:0000313" key="1">
    <source>
        <dbReference type="EMBL" id="EEA85412.1"/>
    </source>
</evidence>
<sequence length="155" mass="17535">MLKILFSRSYRDDIEKYNVVENPPLAFDIRHTDDCITDPLSVEMIKAIDKSDVIGPNLIQSPVLGPIPPQTLSGGVKTLIMINKHPDMIFNATHCGDNCSPYLLKIAKDKDITINLRYLMHFDLDGDDEIFIVNDGSIVKTNKEFTYKGYKFLEG</sequence>
<organism evidence="1 2">
    <name type="scientific">Peptacetobacter hiranonis (strain DSM 13275 / JCM 10541 / KCTC 15199 / TO-931)</name>
    <name type="common">Clostridium hiranonis</name>
    <dbReference type="NCBI Taxonomy" id="500633"/>
    <lineage>
        <taxon>Bacteria</taxon>
        <taxon>Bacillati</taxon>
        <taxon>Bacillota</taxon>
        <taxon>Clostridia</taxon>
        <taxon>Peptostreptococcales</taxon>
        <taxon>Peptostreptococcaceae</taxon>
        <taxon>Peptacetobacter</taxon>
    </lineage>
</organism>
<dbReference type="RefSeq" id="WP_006439858.1">
    <property type="nucleotide sequence ID" value="NZ_DS995356.1"/>
</dbReference>
<dbReference type="Proteomes" id="UP000003178">
    <property type="component" value="Unassembled WGS sequence"/>
</dbReference>